<evidence type="ECO:0000313" key="7">
    <source>
        <dbReference type="Proteomes" id="UP001055159"/>
    </source>
</evidence>
<dbReference type="Gene3D" id="3.50.50.60">
    <property type="entry name" value="FAD/NAD(P)-binding domain"/>
    <property type="match status" value="1"/>
</dbReference>
<organism evidence="6 7">
    <name type="scientific">Mycolicibacterium rufum</name>
    <dbReference type="NCBI Taxonomy" id="318424"/>
    <lineage>
        <taxon>Bacteria</taxon>
        <taxon>Bacillati</taxon>
        <taxon>Actinomycetota</taxon>
        <taxon>Actinomycetes</taxon>
        <taxon>Mycobacteriales</taxon>
        <taxon>Mycobacteriaceae</taxon>
        <taxon>Mycolicibacterium</taxon>
    </lineage>
</organism>
<dbReference type="InterPro" id="IPR039650">
    <property type="entry name" value="HdrA-like"/>
</dbReference>
<keyword evidence="1" id="KW-0004">4Fe-4S</keyword>
<protein>
    <submittedName>
        <fullName evidence="6">FAD-dependent oxidoreductase</fullName>
    </submittedName>
</protein>
<evidence type="ECO:0000256" key="5">
    <source>
        <dbReference type="ARBA" id="ARBA00023014"/>
    </source>
</evidence>
<reference evidence="6" key="1">
    <citation type="submission" date="2022-08" db="EMBL/GenBank/DDBJ databases">
        <title>Whole genome sequencing of non-tuberculosis mycobacteria type-strains.</title>
        <authorList>
            <person name="Igarashi Y."/>
            <person name="Osugi A."/>
            <person name="Mitarai S."/>
        </authorList>
    </citation>
    <scope>NUCLEOTIDE SEQUENCE</scope>
    <source>
        <strain evidence="6">JCM 16372</strain>
    </source>
</reference>
<evidence type="ECO:0000256" key="3">
    <source>
        <dbReference type="ARBA" id="ARBA00023002"/>
    </source>
</evidence>
<keyword evidence="7" id="KW-1185">Reference proteome</keyword>
<dbReference type="Pfam" id="PF12831">
    <property type="entry name" value="FAD_oxidored"/>
    <property type="match status" value="2"/>
</dbReference>
<keyword evidence="3" id="KW-0560">Oxidoreductase</keyword>
<keyword evidence="2" id="KW-0479">Metal-binding</keyword>
<dbReference type="PANTHER" id="PTHR43498:SF1">
    <property type="entry name" value="COB--COM HETERODISULFIDE REDUCTASE IRON-SULFUR SUBUNIT A"/>
    <property type="match status" value="1"/>
</dbReference>
<dbReference type="InterPro" id="IPR036188">
    <property type="entry name" value="FAD/NAD-bd_sf"/>
</dbReference>
<dbReference type="PANTHER" id="PTHR43498">
    <property type="entry name" value="FERREDOXIN:COB-COM HETERODISULFIDE REDUCTASE SUBUNIT A"/>
    <property type="match status" value="1"/>
</dbReference>
<name>A0ABY3UJJ5_9MYCO</name>
<dbReference type="EMBL" id="CP092427">
    <property type="protein sequence ID" value="ULP39795.1"/>
    <property type="molecule type" value="Genomic_DNA"/>
</dbReference>
<keyword evidence="4" id="KW-0408">Iron</keyword>
<evidence type="ECO:0000256" key="4">
    <source>
        <dbReference type="ARBA" id="ARBA00023004"/>
    </source>
</evidence>
<dbReference type="Proteomes" id="UP001055159">
    <property type="component" value="Chromosome"/>
</dbReference>
<accession>A0ABY3UJJ5</accession>
<keyword evidence="5" id="KW-0411">Iron-sulfur</keyword>
<proteinExistence type="predicted"/>
<dbReference type="SUPFAM" id="SSF51905">
    <property type="entry name" value="FAD/NAD(P)-binding domain"/>
    <property type="match status" value="1"/>
</dbReference>
<evidence type="ECO:0000256" key="2">
    <source>
        <dbReference type="ARBA" id="ARBA00022723"/>
    </source>
</evidence>
<gene>
    <name evidence="6" type="ORF">MJO55_00150</name>
</gene>
<sequence>MAVHEAGRFHVWVRTKDWVPSHHPGRFTVTVDDITLEPEFGASGRDWSWEQAGVVELPQGEVSLVLHDLTGFEGRCDAIFFGRDDTPPPEGAGEEARSWRRRLRGLPDDPIAAGEFDVVVVGGGVTGAAAALTAARLGCQVALIQDRPYLGGNASIEIGLSPRGETGPLIDELSERSPDGDLYARRLLEAEPNATLVLEQTVYGVEMDQQTITSVDARDARSGREYRYCAPVFIDCTGTALLGLLSGAQTRFGQESRGEFDESLAPERGDDMHHGNTVFFRTRMAGAPVGFPDVPWALPVAKDFADLRGQLIKPGTENGPGPVAGAQKVPDPTVRRRMTHPLTHFWEYGQWLDPYTEGERIRDHLLCAIYGTFSNVKQLEPTEYANLELEWVAHVPAQGEYRRYVGDYTLTETDIRSHQDFPDAVVQNSGAFCLHYPGDEKYDFRLKNWIWDTRDDQPYDIPFRCLYSVNITNLMMAGKHISVTHVAGSNTKFMGNGGQHGIATAAAAFLCNKYSTTPRGIHAMHLQELWDVAGQFTGRAANR</sequence>
<evidence type="ECO:0000256" key="1">
    <source>
        <dbReference type="ARBA" id="ARBA00022485"/>
    </source>
</evidence>
<evidence type="ECO:0000313" key="6">
    <source>
        <dbReference type="EMBL" id="ULP39795.1"/>
    </source>
</evidence>